<dbReference type="Proteomes" id="UP000002318">
    <property type="component" value="Chromosome"/>
</dbReference>
<dbReference type="HOGENOM" id="CLU_043769_1_1_12"/>
<dbReference type="InterPro" id="IPR051448">
    <property type="entry name" value="CdaR-like_regulators"/>
</dbReference>
<dbReference type="RefSeq" id="WP_013256710.1">
    <property type="nucleotide sequence ID" value="NC_014364.1"/>
</dbReference>
<evidence type="ECO:0000313" key="4">
    <source>
        <dbReference type="Proteomes" id="UP000002318"/>
    </source>
</evidence>
<name>E1R9T5_SEDSS</name>
<evidence type="ECO:0000313" key="3">
    <source>
        <dbReference type="EMBL" id="ADK83254.1"/>
    </source>
</evidence>
<evidence type="ECO:0000259" key="1">
    <source>
        <dbReference type="Pfam" id="PF05651"/>
    </source>
</evidence>
<feature type="domain" description="Putative sugar diacid recognition" evidence="1">
    <location>
        <begin position="2"/>
        <end position="133"/>
    </location>
</feature>
<accession>E1R9T5</accession>
<dbReference type="Pfam" id="PF13556">
    <property type="entry name" value="HTH_30"/>
    <property type="match status" value="1"/>
</dbReference>
<dbReference type="InterPro" id="IPR025736">
    <property type="entry name" value="PucR_C-HTH_dom"/>
</dbReference>
<feature type="domain" description="PucR C-terminal helix-turn-helix" evidence="2">
    <location>
        <begin position="323"/>
        <end position="361"/>
    </location>
</feature>
<dbReference type="Pfam" id="PF05651">
    <property type="entry name" value="Diacid_rec"/>
    <property type="match status" value="1"/>
</dbReference>
<dbReference type="PANTHER" id="PTHR33744:SF15">
    <property type="entry name" value="CARBOHYDRATE DIACID REGULATOR"/>
    <property type="match status" value="1"/>
</dbReference>
<proteinExistence type="predicted"/>
<sequence length="386" mass="45480">MIDKDIAQRLINKISHQFKYDINVMDEKAIIIASTDTSRIGDFHEGAYKIIQENKAVHIATETKGLIGIKPGVSMLIRIKHKTMGVIGISGDPETVEPIAGLTKLTFETMIEHELYKRAQYQRLNKNKNFINALFYESPINIKKICKYAKQEDYQEDIYRLPMLVRFDFFADLNYIQRTYKNRFINCDQDIIFSLNSSTLVIYKAMPKSKIEKYKDFAAFSKSTISANILNTLFHEQESKKELRFYVSLPTHSFCDYAINLKYLEWMESYLDTYSGNSCCFFTDYIFEYVMEQVESQNLNPVIDFYENLINQSYMGSDVFHKMIDVFFNCNMNIDECADQLFLHKNTVKNRLNKVKMMTEINNFKNIRGCIFLLFLSYHYKNRNKR</sequence>
<evidence type="ECO:0000259" key="2">
    <source>
        <dbReference type="Pfam" id="PF13556"/>
    </source>
</evidence>
<dbReference type="KEGG" id="ssm:Spirs_4178"/>
<organism evidence="3 4">
    <name type="scientific">Sediminispirochaeta smaragdinae (strain DSM 11293 / JCM 15392 / SEBR 4228)</name>
    <name type="common">Spirochaeta smaragdinae</name>
    <dbReference type="NCBI Taxonomy" id="573413"/>
    <lineage>
        <taxon>Bacteria</taxon>
        <taxon>Pseudomonadati</taxon>
        <taxon>Spirochaetota</taxon>
        <taxon>Spirochaetia</taxon>
        <taxon>Spirochaetales</taxon>
        <taxon>Spirochaetaceae</taxon>
        <taxon>Sediminispirochaeta</taxon>
    </lineage>
</organism>
<dbReference type="STRING" id="573413.Spirs_4178"/>
<dbReference type="EMBL" id="CP002116">
    <property type="protein sequence ID" value="ADK83254.1"/>
    <property type="molecule type" value="Genomic_DNA"/>
</dbReference>
<keyword evidence="4" id="KW-1185">Reference proteome</keyword>
<reference evidence="3 4" key="1">
    <citation type="journal article" date="2010" name="Stand. Genomic Sci.">
        <title>Complete genome sequence of Spirochaeta smaragdinae type strain (SEBR 4228).</title>
        <authorList>
            <person name="Mavromatis K."/>
            <person name="Yasawong M."/>
            <person name="Chertkov O."/>
            <person name="Lapidus A."/>
            <person name="Lucas S."/>
            <person name="Nolan M."/>
            <person name="Del Rio T.G."/>
            <person name="Tice H."/>
            <person name="Cheng J.F."/>
            <person name="Pitluck S."/>
            <person name="Liolios K."/>
            <person name="Ivanova N."/>
            <person name="Tapia R."/>
            <person name="Han C."/>
            <person name="Bruce D."/>
            <person name="Goodwin L."/>
            <person name="Pati A."/>
            <person name="Chen A."/>
            <person name="Palaniappan K."/>
            <person name="Land M."/>
            <person name="Hauser L."/>
            <person name="Chang Y.J."/>
            <person name="Jeffries C.D."/>
            <person name="Detter J.C."/>
            <person name="Rohde M."/>
            <person name="Brambilla E."/>
            <person name="Spring S."/>
            <person name="Goker M."/>
            <person name="Sikorski J."/>
            <person name="Woyke T."/>
            <person name="Bristow J."/>
            <person name="Eisen J.A."/>
            <person name="Markowitz V."/>
            <person name="Hugenholtz P."/>
            <person name="Klenk H.P."/>
            <person name="Kyrpides N.C."/>
        </authorList>
    </citation>
    <scope>NUCLEOTIDE SEQUENCE [LARGE SCALE GENOMIC DNA]</scope>
    <source>
        <strain evidence="4">DSM 11293 / JCM 15392 / SEBR 4228</strain>
    </source>
</reference>
<dbReference type="InterPro" id="IPR008599">
    <property type="entry name" value="Diacid_rec"/>
</dbReference>
<dbReference type="InterPro" id="IPR042070">
    <property type="entry name" value="PucR_C-HTH_sf"/>
</dbReference>
<dbReference type="PANTHER" id="PTHR33744">
    <property type="entry name" value="CARBOHYDRATE DIACID REGULATOR"/>
    <property type="match status" value="1"/>
</dbReference>
<dbReference type="Gene3D" id="1.10.10.2840">
    <property type="entry name" value="PucR C-terminal helix-turn-helix domain"/>
    <property type="match status" value="1"/>
</dbReference>
<gene>
    <name evidence="3" type="ordered locus">Spirs_4178</name>
</gene>
<protein>
    <submittedName>
        <fullName evidence="3">Transcriptional regulator, CdaR</fullName>
    </submittedName>
</protein>
<dbReference type="eggNOG" id="COG3835">
    <property type="taxonomic scope" value="Bacteria"/>
</dbReference>
<dbReference type="AlphaFoldDB" id="E1R9T5"/>